<accession>A0A371HA67</accession>
<dbReference type="Proteomes" id="UP000257109">
    <property type="component" value="Unassembled WGS sequence"/>
</dbReference>
<feature type="non-terminal residue" evidence="1">
    <location>
        <position position="1"/>
    </location>
</feature>
<organism evidence="1 2">
    <name type="scientific">Mucuna pruriens</name>
    <name type="common">Velvet bean</name>
    <name type="synonym">Dolichos pruriens</name>
    <dbReference type="NCBI Taxonomy" id="157652"/>
    <lineage>
        <taxon>Eukaryota</taxon>
        <taxon>Viridiplantae</taxon>
        <taxon>Streptophyta</taxon>
        <taxon>Embryophyta</taxon>
        <taxon>Tracheophyta</taxon>
        <taxon>Spermatophyta</taxon>
        <taxon>Magnoliopsida</taxon>
        <taxon>eudicotyledons</taxon>
        <taxon>Gunneridae</taxon>
        <taxon>Pentapetalae</taxon>
        <taxon>rosids</taxon>
        <taxon>fabids</taxon>
        <taxon>Fabales</taxon>
        <taxon>Fabaceae</taxon>
        <taxon>Papilionoideae</taxon>
        <taxon>50 kb inversion clade</taxon>
        <taxon>NPAAA clade</taxon>
        <taxon>indigoferoid/millettioid clade</taxon>
        <taxon>Phaseoleae</taxon>
        <taxon>Mucuna</taxon>
    </lineage>
</organism>
<evidence type="ECO:0000313" key="2">
    <source>
        <dbReference type="Proteomes" id="UP000257109"/>
    </source>
</evidence>
<evidence type="ECO:0000313" key="1">
    <source>
        <dbReference type="EMBL" id="RDX99681.1"/>
    </source>
</evidence>
<dbReference type="AlphaFoldDB" id="A0A371HA67"/>
<dbReference type="EMBL" id="QJKJ01003171">
    <property type="protein sequence ID" value="RDX99681.1"/>
    <property type="molecule type" value="Genomic_DNA"/>
</dbReference>
<proteinExistence type="predicted"/>
<name>A0A371HA67_MUCPR</name>
<gene>
    <name evidence="1" type="ORF">CR513_17248</name>
</gene>
<keyword evidence="2" id="KW-1185">Reference proteome</keyword>
<comment type="caution">
    <text evidence="1">The sequence shown here is derived from an EMBL/GenBank/DDBJ whole genome shotgun (WGS) entry which is preliminary data.</text>
</comment>
<reference evidence="1" key="1">
    <citation type="submission" date="2018-05" db="EMBL/GenBank/DDBJ databases">
        <title>Draft genome of Mucuna pruriens seed.</title>
        <authorList>
            <person name="Nnadi N.E."/>
            <person name="Vos R."/>
            <person name="Hasami M.H."/>
            <person name="Devisetty U.K."/>
            <person name="Aguiy J.C."/>
        </authorList>
    </citation>
    <scope>NUCLEOTIDE SEQUENCE [LARGE SCALE GENOMIC DNA]</scope>
    <source>
        <strain evidence="1">JCA_2017</strain>
    </source>
</reference>
<dbReference type="OrthoDB" id="418757at2759"/>
<feature type="non-terminal residue" evidence="1">
    <location>
        <position position="63"/>
    </location>
</feature>
<sequence>MEGTFAHDGDMFKLTADNYSYWKPMMEDHLYCKDLNKAYLVRRLVKLEYSDDQNMIEHLNTFK</sequence>
<protein>
    <submittedName>
        <fullName evidence="1">Uncharacterized protein</fullName>
    </submittedName>
</protein>